<protein>
    <recommendedName>
        <fullName evidence="4">Secreted protein</fullName>
    </recommendedName>
</protein>
<gene>
    <name evidence="2" type="ORF">ILEXP_LOCUS2830</name>
</gene>
<dbReference type="EMBL" id="CAUOFW020000725">
    <property type="protein sequence ID" value="CAK9135872.1"/>
    <property type="molecule type" value="Genomic_DNA"/>
</dbReference>
<comment type="caution">
    <text evidence="2">The sequence shown here is derived from an EMBL/GenBank/DDBJ whole genome shotgun (WGS) entry which is preliminary data.</text>
</comment>
<evidence type="ECO:0008006" key="4">
    <source>
        <dbReference type="Google" id="ProtNLM"/>
    </source>
</evidence>
<sequence length="85" mass="9552">MILDYFGSLFFFGGCWFFFFFFRCVIVSGLLQLGGGQQRGTELGGHALLMSCTRNLWCFTGNCGSFLFNPRNNCAFSLGVLEYMA</sequence>
<proteinExistence type="predicted"/>
<evidence type="ECO:0000313" key="2">
    <source>
        <dbReference type="EMBL" id="CAK9135872.1"/>
    </source>
</evidence>
<reference evidence="2 3" key="1">
    <citation type="submission" date="2024-02" db="EMBL/GenBank/DDBJ databases">
        <authorList>
            <person name="Vignale AGUSTIN F."/>
            <person name="Sosa J E."/>
            <person name="Modenutti C."/>
        </authorList>
    </citation>
    <scope>NUCLEOTIDE SEQUENCE [LARGE SCALE GENOMIC DNA]</scope>
</reference>
<keyword evidence="1" id="KW-0812">Transmembrane</keyword>
<name>A0ABC8QWC7_9AQUA</name>
<keyword evidence="1" id="KW-0472">Membrane</keyword>
<dbReference type="Proteomes" id="UP001642360">
    <property type="component" value="Unassembled WGS sequence"/>
</dbReference>
<keyword evidence="1" id="KW-1133">Transmembrane helix</keyword>
<evidence type="ECO:0000313" key="3">
    <source>
        <dbReference type="Proteomes" id="UP001642360"/>
    </source>
</evidence>
<keyword evidence="3" id="KW-1185">Reference proteome</keyword>
<evidence type="ECO:0000256" key="1">
    <source>
        <dbReference type="SAM" id="Phobius"/>
    </source>
</evidence>
<accession>A0ABC8QWC7</accession>
<feature type="transmembrane region" description="Helical" evidence="1">
    <location>
        <begin position="6"/>
        <end position="31"/>
    </location>
</feature>
<dbReference type="AlphaFoldDB" id="A0ABC8QWC7"/>
<organism evidence="2 3">
    <name type="scientific">Ilex paraguariensis</name>
    <name type="common">yerba mate</name>
    <dbReference type="NCBI Taxonomy" id="185542"/>
    <lineage>
        <taxon>Eukaryota</taxon>
        <taxon>Viridiplantae</taxon>
        <taxon>Streptophyta</taxon>
        <taxon>Embryophyta</taxon>
        <taxon>Tracheophyta</taxon>
        <taxon>Spermatophyta</taxon>
        <taxon>Magnoliopsida</taxon>
        <taxon>eudicotyledons</taxon>
        <taxon>Gunneridae</taxon>
        <taxon>Pentapetalae</taxon>
        <taxon>asterids</taxon>
        <taxon>campanulids</taxon>
        <taxon>Aquifoliales</taxon>
        <taxon>Aquifoliaceae</taxon>
        <taxon>Ilex</taxon>
    </lineage>
</organism>